<dbReference type="GO" id="GO:0007283">
    <property type="term" value="P:spermatogenesis"/>
    <property type="evidence" value="ECO:0007669"/>
    <property type="project" value="TreeGrafter"/>
</dbReference>
<gene>
    <name evidence="1" type="ORF">BN2614_LOCUS3</name>
</gene>
<evidence type="ECO:0000313" key="2">
    <source>
        <dbReference type="Proteomes" id="UP000269945"/>
    </source>
</evidence>
<name>A0A9X9Q341_GULGU</name>
<dbReference type="InterPro" id="IPR037391">
    <property type="entry name" value="PMF1-bd"/>
</dbReference>
<sequence length="79" mass="8856">MGNHNENTGEKLHLAQEQLALAGDKIVSLERSLSLYRDKYQTSLSNIELLECQVKMLEGELSGIVSQETENKGDHSKVR</sequence>
<organism evidence="1 2">
    <name type="scientific">Gulo gulo</name>
    <name type="common">Wolverine</name>
    <name type="synonym">Gluton</name>
    <dbReference type="NCBI Taxonomy" id="48420"/>
    <lineage>
        <taxon>Eukaryota</taxon>
        <taxon>Metazoa</taxon>
        <taxon>Chordata</taxon>
        <taxon>Craniata</taxon>
        <taxon>Vertebrata</taxon>
        <taxon>Euteleostomi</taxon>
        <taxon>Mammalia</taxon>
        <taxon>Eutheria</taxon>
        <taxon>Laurasiatheria</taxon>
        <taxon>Carnivora</taxon>
        <taxon>Caniformia</taxon>
        <taxon>Musteloidea</taxon>
        <taxon>Mustelidae</taxon>
        <taxon>Guloninae</taxon>
        <taxon>Gulo</taxon>
    </lineage>
</organism>
<evidence type="ECO:0000313" key="1">
    <source>
        <dbReference type="EMBL" id="VCW98543.1"/>
    </source>
</evidence>
<reference evidence="1 2" key="1">
    <citation type="submission" date="2018-10" db="EMBL/GenBank/DDBJ databases">
        <authorList>
            <person name="Ekblom R."/>
            <person name="Jareborg N."/>
        </authorList>
    </citation>
    <scope>NUCLEOTIDE SEQUENCE [LARGE SCALE GENOMIC DNA]</scope>
    <source>
        <tissue evidence="1">Muscle</tissue>
    </source>
</reference>
<protein>
    <submittedName>
        <fullName evidence="1">Uncharacterized protein</fullName>
    </submittedName>
</protein>
<dbReference type="PANTHER" id="PTHR18881:SF2">
    <property type="entry name" value="POLYAMINE-MODULATED FACTOR 1-BINDING PROTEIN 1"/>
    <property type="match status" value="1"/>
</dbReference>
<dbReference type="PANTHER" id="PTHR18881">
    <property type="entry name" value="POLYAMINE-MODULATED FACTOR 1-BINDING PROTEIN 1-RELATED"/>
    <property type="match status" value="1"/>
</dbReference>
<comment type="caution">
    <text evidence="1">The sequence shown here is derived from an EMBL/GenBank/DDBJ whole genome shotgun (WGS) entry which is preliminary data.</text>
</comment>
<dbReference type="Proteomes" id="UP000269945">
    <property type="component" value="Unassembled WGS sequence"/>
</dbReference>
<proteinExistence type="predicted"/>
<feature type="non-terminal residue" evidence="1">
    <location>
        <position position="1"/>
    </location>
</feature>
<dbReference type="EMBL" id="CYRY02025916">
    <property type="protein sequence ID" value="VCW98543.1"/>
    <property type="molecule type" value="Genomic_DNA"/>
</dbReference>
<dbReference type="AlphaFoldDB" id="A0A9X9Q341"/>
<accession>A0A9X9Q341</accession>
<keyword evidence="2" id="KW-1185">Reference proteome</keyword>